<evidence type="ECO:0000313" key="11">
    <source>
        <dbReference type="Proteomes" id="UP000639775"/>
    </source>
</evidence>
<dbReference type="GO" id="GO:0009306">
    <property type="term" value="P:protein secretion"/>
    <property type="evidence" value="ECO:0007669"/>
    <property type="project" value="InterPro"/>
</dbReference>
<organism evidence="10 11">
    <name type="scientific">Roseovarius gahaiensis</name>
    <dbReference type="NCBI Taxonomy" id="2716691"/>
    <lineage>
        <taxon>Bacteria</taxon>
        <taxon>Pseudomonadati</taxon>
        <taxon>Pseudomonadota</taxon>
        <taxon>Alphaproteobacteria</taxon>
        <taxon>Rhodobacterales</taxon>
        <taxon>Roseobacteraceae</taxon>
        <taxon>Roseovarius</taxon>
    </lineage>
</organism>
<keyword evidence="5 7" id="KW-1133">Transmembrane helix</keyword>
<evidence type="ECO:0000256" key="3">
    <source>
        <dbReference type="ARBA" id="ARBA00022448"/>
    </source>
</evidence>
<evidence type="ECO:0000256" key="2">
    <source>
        <dbReference type="ARBA" id="ARBA00009477"/>
    </source>
</evidence>
<dbReference type="InterPro" id="IPR058982">
    <property type="entry name" value="Beta-barrel_AprE"/>
</dbReference>
<dbReference type="PANTHER" id="PTHR30386:SF26">
    <property type="entry name" value="TRANSPORT PROTEIN COMB"/>
    <property type="match status" value="1"/>
</dbReference>
<dbReference type="InterPro" id="IPR058781">
    <property type="entry name" value="HH_AprE-like"/>
</dbReference>
<gene>
    <name evidence="10" type="ORF">HAT86_04920</name>
</gene>
<accession>A0A967BC29</accession>
<comment type="subcellular location">
    <subcellularLocation>
        <location evidence="1">Membrane</location>
        <topology evidence="1">Single-pass membrane protein</topology>
    </subcellularLocation>
</comment>
<dbReference type="EMBL" id="JAAORB010000005">
    <property type="protein sequence ID" value="NHQ73810.1"/>
    <property type="molecule type" value="Genomic_DNA"/>
</dbReference>
<dbReference type="PROSITE" id="PS00543">
    <property type="entry name" value="HLYD_FAMILY"/>
    <property type="match status" value="1"/>
</dbReference>
<proteinExistence type="inferred from homology"/>
<dbReference type="GO" id="GO:0016020">
    <property type="term" value="C:membrane"/>
    <property type="evidence" value="ECO:0007669"/>
    <property type="project" value="UniProtKB-SubCell"/>
</dbReference>
<keyword evidence="11" id="KW-1185">Reference proteome</keyword>
<sequence length="397" mass="44566">MIIATGATALVAQLNDRLRGPSLTIWLCAVTVWLFILWAAFAWVDEIVRADGEFVSSSRPQIIQNLEGGILAQLMVQEGDIVERGDTLARLHGTQFKSSVEELHDQINALDVRRLRLEAELAGQFDFTVPDDLAKRSPEMVASEKALLKARQADYVKRSEGAKEVLHQAAEERKLMENLLKKNVVALIEVTRARKDHAEAQKRYDEVVTQTELDRAQAYSETLSELATLKQNLKASQDQLNRTVLTSPMRGIVNNLNVTTIGGVVRPGEQILEIIPLDEEMFVEARVAPENIANIRRGQEATIKLSAYYYTIYGTLKGVVDFISADTFKDENARDPDGNPHYQVTLRVDMTALTPRQSSIEIRPGMQAQAELHTGQKTVLQYLLKPLYKSREAFREP</sequence>
<dbReference type="InterPro" id="IPR006144">
    <property type="entry name" value="Secretion_HlyD_CS"/>
</dbReference>
<dbReference type="PANTHER" id="PTHR30386">
    <property type="entry name" value="MEMBRANE FUSION SUBUNIT OF EMRAB-TOLC MULTIDRUG EFFLUX PUMP"/>
    <property type="match status" value="1"/>
</dbReference>
<reference evidence="10" key="1">
    <citation type="submission" date="2020-03" db="EMBL/GenBank/DDBJ databases">
        <title>Roseovarius gahaiensis sp. nov., isolated from Gahai Saline Lake, China.</title>
        <authorList>
            <person name="Sun X."/>
        </authorList>
    </citation>
    <scope>NUCLEOTIDE SEQUENCE</scope>
    <source>
        <strain evidence="10">GH877</strain>
    </source>
</reference>
<dbReference type="InterPro" id="IPR050739">
    <property type="entry name" value="MFP"/>
</dbReference>
<keyword evidence="3" id="KW-0813">Transport</keyword>
<feature type="domain" description="AprE-like long alpha-helical hairpin" evidence="8">
    <location>
        <begin position="97"/>
        <end position="178"/>
    </location>
</feature>
<dbReference type="RefSeq" id="WP_167194008.1">
    <property type="nucleotide sequence ID" value="NZ_JAAORB010000005.1"/>
</dbReference>
<dbReference type="Gene3D" id="2.40.30.170">
    <property type="match status" value="1"/>
</dbReference>
<name>A0A967BC29_9RHOB</name>
<keyword evidence="6 7" id="KW-0472">Membrane</keyword>
<protein>
    <submittedName>
        <fullName evidence="10">HlyD family efflux transporter periplasmic adaptor subunit</fullName>
    </submittedName>
</protein>
<feature type="transmembrane region" description="Helical" evidence="7">
    <location>
        <begin position="23"/>
        <end position="44"/>
    </location>
</feature>
<evidence type="ECO:0000259" key="9">
    <source>
        <dbReference type="Pfam" id="PF26002"/>
    </source>
</evidence>
<comment type="similarity">
    <text evidence="2">Belongs to the membrane fusion protein (MFP) (TC 8.A.1) family.</text>
</comment>
<evidence type="ECO:0000259" key="8">
    <source>
        <dbReference type="Pfam" id="PF25994"/>
    </source>
</evidence>
<evidence type="ECO:0000256" key="7">
    <source>
        <dbReference type="SAM" id="Phobius"/>
    </source>
</evidence>
<feature type="domain" description="AprE-like beta-barrel" evidence="9">
    <location>
        <begin position="281"/>
        <end position="375"/>
    </location>
</feature>
<dbReference type="Proteomes" id="UP000639775">
    <property type="component" value="Unassembled WGS sequence"/>
</dbReference>
<evidence type="ECO:0000256" key="1">
    <source>
        <dbReference type="ARBA" id="ARBA00004167"/>
    </source>
</evidence>
<comment type="caution">
    <text evidence="10">The sequence shown here is derived from an EMBL/GenBank/DDBJ whole genome shotgun (WGS) entry which is preliminary data.</text>
</comment>
<dbReference type="Pfam" id="PF25994">
    <property type="entry name" value="HH_AprE"/>
    <property type="match status" value="1"/>
</dbReference>
<evidence type="ECO:0000256" key="6">
    <source>
        <dbReference type="ARBA" id="ARBA00023136"/>
    </source>
</evidence>
<dbReference type="Pfam" id="PF26002">
    <property type="entry name" value="Beta-barrel_AprE"/>
    <property type="match status" value="1"/>
</dbReference>
<evidence type="ECO:0000256" key="4">
    <source>
        <dbReference type="ARBA" id="ARBA00022692"/>
    </source>
</evidence>
<dbReference type="SUPFAM" id="SSF111369">
    <property type="entry name" value="HlyD-like secretion proteins"/>
    <property type="match status" value="1"/>
</dbReference>
<evidence type="ECO:0000256" key="5">
    <source>
        <dbReference type="ARBA" id="ARBA00022989"/>
    </source>
</evidence>
<dbReference type="AlphaFoldDB" id="A0A967BC29"/>
<evidence type="ECO:0000313" key="10">
    <source>
        <dbReference type="EMBL" id="NHQ73810.1"/>
    </source>
</evidence>
<keyword evidence="4 7" id="KW-0812">Transmembrane</keyword>
<dbReference type="PRINTS" id="PR01490">
    <property type="entry name" value="RTXTOXIND"/>
</dbReference>